<organism evidence="3 4">
    <name type="scientific">Streptomyces daliensis</name>
    <dbReference type="NCBI Taxonomy" id="299421"/>
    <lineage>
        <taxon>Bacteria</taxon>
        <taxon>Bacillati</taxon>
        <taxon>Actinomycetota</taxon>
        <taxon>Actinomycetes</taxon>
        <taxon>Kitasatosporales</taxon>
        <taxon>Streptomycetaceae</taxon>
        <taxon>Streptomyces</taxon>
    </lineage>
</organism>
<gene>
    <name evidence="3" type="ORF">KDA82_04875</name>
</gene>
<feature type="domain" description="Mycothiol-dependent maleylpyruvate isomerase metal-binding" evidence="2">
    <location>
        <begin position="28"/>
        <end position="149"/>
    </location>
</feature>
<reference evidence="3" key="1">
    <citation type="submission" date="2021-04" db="EMBL/GenBank/DDBJ databases">
        <title>Sequencing of actinobacteria type strains.</title>
        <authorList>
            <person name="Nguyen G.-S."/>
            <person name="Wentzel A."/>
        </authorList>
    </citation>
    <scope>NUCLEOTIDE SEQUENCE</scope>
    <source>
        <strain evidence="3">DSM 42095</strain>
    </source>
</reference>
<protein>
    <submittedName>
        <fullName evidence="3">TIGR03086 family protein</fullName>
    </submittedName>
</protein>
<dbReference type="GO" id="GO:0046872">
    <property type="term" value="F:metal ion binding"/>
    <property type="evidence" value="ECO:0007669"/>
    <property type="project" value="InterPro"/>
</dbReference>
<accession>A0A8T4IKL8</accession>
<dbReference type="InterPro" id="IPR024344">
    <property type="entry name" value="MDMPI_metal-binding"/>
</dbReference>
<evidence type="ECO:0000256" key="1">
    <source>
        <dbReference type="SAM" id="MobiDB-lite"/>
    </source>
</evidence>
<proteinExistence type="predicted"/>
<dbReference type="EMBL" id="JAGSMN010000096">
    <property type="protein sequence ID" value="MBR7672375.1"/>
    <property type="molecule type" value="Genomic_DNA"/>
</dbReference>
<sequence length="216" mass="22700">MTAEVNAPAPKAPAPQDHRADPRPLYARTSARLAELIAAVPRERMVAPTPCEEFDVRALIAHLVEGMHGVALVAEGGTKGAAVSAAPADDGDAAAWAAEYEKASALALAAWEDDAKLDAPMTVPWGTVPGRAALAGFVMENVTHIWDLAQALDTEIGLDPGPGEFALAVARLAVGEERRGEGVPFGPVREVPEGADVYGQLAAWLGRRTDWAARNR</sequence>
<feature type="region of interest" description="Disordered" evidence="1">
    <location>
        <begin position="1"/>
        <end position="23"/>
    </location>
</feature>
<dbReference type="Proteomes" id="UP000675554">
    <property type="component" value="Unassembled WGS sequence"/>
</dbReference>
<dbReference type="Gene3D" id="1.20.120.450">
    <property type="entry name" value="dinb family like domain"/>
    <property type="match status" value="1"/>
</dbReference>
<evidence type="ECO:0000313" key="4">
    <source>
        <dbReference type="Proteomes" id="UP000675554"/>
    </source>
</evidence>
<comment type="caution">
    <text evidence="3">The sequence shown here is derived from an EMBL/GenBank/DDBJ whole genome shotgun (WGS) entry which is preliminary data.</text>
</comment>
<dbReference type="NCBIfam" id="TIGR03083">
    <property type="entry name" value="maleylpyruvate isomerase family mycothiol-dependent enzyme"/>
    <property type="match status" value="1"/>
</dbReference>
<dbReference type="Pfam" id="PF11716">
    <property type="entry name" value="MDMPI_N"/>
    <property type="match status" value="1"/>
</dbReference>
<keyword evidence="4" id="KW-1185">Reference proteome</keyword>
<dbReference type="AlphaFoldDB" id="A0A8T4IKL8"/>
<evidence type="ECO:0000259" key="2">
    <source>
        <dbReference type="Pfam" id="PF11716"/>
    </source>
</evidence>
<dbReference type="InterPro" id="IPR034660">
    <property type="entry name" value="DinB/YfiT-like"/>
</dbReference>
<dbReference type="InterPro" id="IPR017520">
    <property type="entry name" value="CHP03086"/>
</dbReference>
<name>A0A8T4IKL8_9ACTN</name>
<dbReference type="InterPro" id="IPR017517">
    <property type="entry name" value="Maleyloyr_isom"/>
</dbReference>
<evidence type="ECO:0000313" key="3">
    <source>
        <dbReference type="EMBL" id="MBR7672375.1"/>
    </source>
</evidence>
<dbReference type="SUPFAM" id="SSF109854">
    <property type="entry name" value="DinB/YfiT-like putative metalloenzymes"/>
    <property type="match status" value="1"/>
</dbReference>
<dbReference type="NCBIfam" id="TIGR03086">
    <property type="entry name" value="TIGR03086 family metal-binding protein"/>
    <property type="match status" value="1"/>
</dbReference>